<comment type="caution">
    <text evidence="1">The sequence shown here is derived from an EMBL/GenBank/DDBJ whole genome shotgun (WGS) entry which is preliminary data.</text>
</comment>
<dbReference type="Proteomes" id="UP001472677">
    <property type="component" value="Unassembled WGS sequence"/>
</dbReference>
<sequence length="155" mass="17123">MEPIVVEDLGSDKVLQEAHVVAKDIVLPAFSTLNSDNHKVVCVVEKSELANVKGGNRSMYGPIRISSSKAAHHNSRSNKGLVQKGVKFWKEEENDIEATRLANRIHKLDQDLSNAAPREEDVSGFVSPSKLVGEDMVMWRENLAFDDKSGTDSHV</sequence>
<organism evidence="1 2">
    <name type="scientific">Hibiscus sabdariffa</name>
    <name type="common">roselle</name>
    <dbReference type="NCBI Taxonomy" id="183260"/>
    <lineage>
        <taxon>Eukaryota</taxon>
        <taxon>Viridiplantae</taxon>
        <taxon>Streptophyta</taxon>
        <taxon>Embryophyta</taxon>
        <taxon>Tracheophyta</taxon>
        <taxon>Spermatophyta</taxon>
        <taxon>Magnoliopsida</taxon>
        <taxon>eudicotyledons</taxon>
        <taxon>Gunneridae</taxon>
        <taxon>Pentapetalae</taxon>
        <taxon>rosids</taxon>
        <taxon>malvids</taxon>
        <taxon>Malvales</taxon>
        <taxon>Malvaceae</taxon>
        <taxon>Malvoideae</taxon>
        <taxon>Hibiscus</taxon>
    </lineage>
</organism>
<protein>
    <submittedName>
        <fullName evidence="1">Uncharacterized protein</fullName>
    </submittedName>
</protein>
<gene>
    <name evidence="1" type="ORF">V6N12_007677</name>
</gene>
<evidence type="ECO:0000313" key="2">
    <source>
        <dbReference type="Proteomes" id="UP001472677"/>
    </source>
</evidence>
<proteinExistence type="predicted"/>
<dbReference type="EMBL" id="JBBPBM010000009">
    <property type="protein sequence ID" value="KAK8569145.1"/>
    <property type="molecule type" value="Genomic_DNA"/>
</dbReference>
<name>A0ABR2F2G4_9ROSI</name>
<reference evidence="1 2" key="1">
    <citation type="journal article" date="2024" name="G3 (Bethesda)">
        <title>Genome assembly of Hibiscus sabdariffa L. provides insights into metabolisms of medicinal natural products.</title>
        <authorList>
            <person name="Kim T."/>
        </authorList>
    </citation>
    <scope>NUCLEOTIDE SEQUENCE [LARGE SCALE GENOMIC DNA]</scope>
    <source>
        <strain evidence="1">TK-2024</strain>
        <tissue evidence="1">Old leaves</tissue>
    </source>
</reference>
<accession>A0ABR2F2G4</accession>
<evidence type="ECO:0000313" key="1">
    <source>
        <dbReference type="EMBL" id="KAK8569145.1"/>
    </source>
</evidence>
<keyword evidence="2" id="KW-1185">Reference proteome</keyword>